<keyword evidence="5" id="KW-0479">Metal-binding</keyword>
<keyword evidence="7 9" id="KW-0472">Membrane</keyword>
<evidence type="ECO:0000256" key="1">
    <source>
        <dbReference type="ARBA" id="ARBA00004125"/>
    </source>
</evidence>
<evidence type="ECO:0000256" key="7">
    <source>
        <dbReference type="ARBA" id="ARBA00023136"/>
    </source>
</evidence>
<evidence type="ECO:0000313" key="11">
    <source>
        <dbReference type="EMBL" id="KAG7491903.1"/>
    </source>
</evidence>
<feature type="domain" description="LITAF" evidence="10">
    <location>
        <begin position="62"/>
        <end position="146"/>
    </location>
</feature>
<gene>
    <name evidence="11" type="ORF">MATL_G00008920</name>
</gene>
<dbReference type="AlphaFoldDB" id="A0A9D3TL58"/>
<dbReference type="GO" id="GO:0008270">
    <property type="term" value="F:zinc ion binding"/>
    <property type="evidence" value="ECO:0007669"/>
    <property type="project" value="TreeGrafter"/>
</dbReference>
<feature type="region of interest" description="Disordered" evidence="8">
    <location>
        <begin position="1"/>
        <end position="20"/>
    </location>
</feature>
<evidence type="ECO:0000259" key="10">
    <source>
        <dbReference type="PROSITE" id="PS51837"/>
    </source>
</evidence>
<name>A0A9D3TL58_MEGAT</name>
<keyword evidence="6" id="KW-0862">Zinc</keyword>
<protein>
    <recommendedName>
        <fullName evidence="10">LITAF domain-containing protein</fullName>
    </recommendedName>
</protein>
<evidence type="ECO:0000256" key="4">
    <source>
        <dbReference type="ARBA" id="ARBA00005975"/>
    </source>
</evidence>
<accession>A0A9D3TL58</accession>
<feature type="transmembrane region" description="Helical" evidence="9">
    <location>
        <begin position="99"/>
        <end position="124"/>
    </location>
</feature>
<reference evidence="11" key="1">
    <citation type="submission" date="2021-01" db="EMBL/GenBank/DDBJ databases">
        <authorList>
            <person name="Zahm M."/>
            <person name="Roques C."/>
            <person name="Cabau C."/>
            <person name="Klopp C."/>
            <person name="Donnadieu C."/>
            <person name="Jouanno E."/>
            <person name="Lampietro C."/>
            <person name="Louis A."/>
            <person name="Herpin A."/>
            <person name="Echchiki A."/>
            <person name="Berthelot C."/>
            <person name="Parey E."/>
            <person name="Roest-Crollius H."/>
            <person name="Braasch I."/>
            <person name="Postlethwait J."/>
            <person name="Bobe J."/>
            <person name="Montfort J."/>
            <person name="Bouchez O."/>
            <person name="Begum T."/>
            <person name="Mejri S."/>
            <person name="Adams A."/>
            <person name="Chen W.-J."/>
            <person name="Guiguen Y."/>
        </authorList>
    </citation>
    <scope>NUCLEOTIDE SEQUENCE</scope>
    <source>
        <strain evidence="11">YG-15Mar2019-1</strain>
        <tissue evidence="11">Brain</tissue>
    </source>
</reference>
<dbReference type="GO" id="GO:0005634">
    <property type="term" value="C:nucleus"/>
    <property type="evidence" value="ECO:0007669"/>
    <property type="project" value="TreeGrafter"/>
</dbReference>
<dbReference type="PROSITE" id="PS51837">
    <property type="entry name" value="LITAF"/>
    <property type="match status" value="1"/>
</dbReference>
<evidence type="ECO:0000256" key="5">
    <source>
        <dbReference type="ARBA" id="ARBA00022723"/>
    </source>
</evidence>
<keyword evidence="12" id="KW-1185">Reference proteome</keyword>
<dbReference type="OrthoDB" id="5599753at2759"/>
<organism evidence="11 12">
    <name type="scientific">Megalops atlanticus</name>
    <name type="common">Tarpon</name>
    <name type="synonym">Clupea gigantea</name>
    <dbReference type="NCBI Taxonomy" id="7932"/>
    <lineage>
        <taxon>Eukaryota</taxon>
        <taxon>Metazoa</taxon>
        <taxon>Chordata</taxon>
        <taxon>Craniata</taxon>
        <taxon>Vertebrata</taxon>
        <taxon>Euteleostomi</taxon>
        <taxon>Actinopterygii</taxon>
        <taxon>Neopterygii</taxon>
        <taxon>Teleostei</taxon>
        <taxon>Elopiformes</taxon>
        <taxon>Megalopidae</taxon>
        <taxon>Megalops</taxon>
    </lineage>
</organism>
<dbReference type="SMART" id="SM00714">
    <property type="entry name" value="LITAF"/>
    <property type="match status" value="1"/>
</dbReference>
<dbReference type="InterPro" id="IPR037519">
    <property type="entry name" value="LITAF_fam"/>
</dbReference>
<proteinExistence type="inferred from homology"/>
<dbReference type="PANTHER" id="PTHR23292">
    <property type="entry name" value="LIPOPOLYSACCHARIDE-INDUCED TUMOR NECROSIS FACTOR-ALPHA FACTOR"/>
    <property type="match status" value="1"/>
</dbReference>
<comment type="caution">
    <text evidence="11">The sequence shown here is derived from an EMBL/GenBank/DDBJ whole genome shotgun (WGS) entry which is preliminary data.</text>
</comment>
<keyword evidence="9" id="KW-1133">Transmembrane helix</keyword>
<dbReference type="Pfam" id="PF10601">
    <property type="entry name" value="zf-LITAF-like"/>
    <property type="match status" value="1"/>
</dbReference>
<sequence>MTAGESAGDAASPPPYITPVEGQTEDVKVYHVHTPFNPPTSTIEDNPYENQSSIPVYSSSSPPKKFVSYETELGRSPGMTTCTSCQQQVMTNVTYKIGAYAWLMCFLFILCGLVVGCCLIPFFVKHFKDVYHSCPRCNRILDIKKTCC</sequence>
<dbReference type="Proteomes" id="UP001046870">
    <property type="component" value="Chromosome 1"/>
</dbReference>
<comment type="subcellular location">
    <subcellularLocation>
        <location evidence="1">Endosome membrane</location>
        <topology evidence="1">Peripheral membrane protein</topology>
        <orientation evidence="1">Cytoplasmic side</orientation>
    </subcellularLocation>
    <subcellularLocation>
        <location evidence="2">Late endosome membrane</location>
    </subcellularLocation>
    <subcellularLocation>
        <location evidence="3">Lysosome membrane</location>
        <topology evidence="3">Peripheral membrane protein</topology>
        <orientation evidence="3">Cytoplasmic side</orientation>
    </subcellularLocation>
</comment>
<dbReference type="PANTHER" id="PTHR23292:SF28">
    <property type="entry name" value="LIPOPOLYSACCHARIDE-INDUCED TUMOR NECROSIS FACTOR-ALPHA FACTOR-LIKE"/>
    <property type="match status" value="1"/>
</dbReference>
<dbReference type="InterPro" id="IPR006629">
    <property type="entry name" value="LITAF"/>
</dbReference>
<evidence type="ECO:0000313" key="12">
    <source>
        <dbReference type="Proteomes" id="UP001046870"/>
    </source>
</evidence>
<evidence type="ECO:0000256" key="3">
    <source>
        <dbReference type="ARBA" id="ARBA00004630"/>
    </source>
</evidence>
<keyword evidence="9" id="KW-0812">Transmembrane</keyword>
<dbReference type="EMBL" id="JAFDVH010000001">
    <property type="protein sequence ID" value="KAG7491903.1"/>
    <property type="molecule type" value="Genomic_DNA"/>
</dbReference>
<dbReference type="GO" id="GO:0098574">
    <property type="term" value="C:cytoplasmic side of lysosomal membrane"/>
    <property type="evidence" value="ECO:0007669"/>
    <property type="project" value="TreeGrafter"/>
</dbReference>
<evidence type="ECO:0000256" key="2">
    <source>
        <dbReference type="ARBA" id="ARBA00004414"/>
    </source>
</evidence>
<comment type="similarity">
    <text evidence="4">Belongs to the CDIP1/LITAF family.</text>
</comment>
<evidence type="ECO:0000256" key="6">
    <source>
        <dbReference type="ARBA" id="ARBA00022833"/>
    </source>
</evidence>
<evidence type="ECO:0000256" key="9">
    <source>
        <dbReference type="SAM" id="Phobius"/>
    </source>
</evidence>
<dbReference type="GO" id="GO:0098560">
    <property type="term" value="C:cytoplasmic side of late endosome membrane"/>
    <property type="evidence" value="ECO:0007669"/>
    <property type="project" value="TreeGrafter"/>
</dbReference>
<evidence type="ECO:0000256" key="8">
    <source>
        <dbReference type="SAM" id="MobiDB-lite"/>
    </source>
</evidence>